<comment type="caution">
    <text evidence="2">The sequence shown here is derived from an EMBL/GenBank/DDBJ whole genome shotgun (WGS) entry which is preliminary data.</text>
</comment>
<dbReference type="RefSeq" id="WP_241715429.1">
    <property type="nucleotide sequence ID" value="NZ_JALBUF010000008.1"/>
</dbReference>
<protein>
    <submittedName>
        <fullName evidence="2">Uncharacterized protein</fullName>
    </submittedName>
</protein>
<dbReference type="EMBL" id="JALBUF010000008">
    <property type="protein sequence ID" value="MCI0184127.1"/>
    <property type="molecule type" value="Genomic_DNA"/>
</dbReference>
<feature type="region of interest" description="Disordered" evidence="1">
    <location>
        <begin position="102"/>
        <end position="154"/>
    </location>
</feature>
<feature type="compositionally biased region" description="Polar residues" evidence="1">
    <location>
        <begin position="176"/>
        <end position="186"/>
    </location>
</feature>
<feature type="compositionally biased region" description="Basic and acidic residues" evidence="1">
    <location>
        <begin position="224"/>
        <end position="236"/>
    </location>
</feature>
<organism evidence="2 3">
    <name type="scientific">Sulfoacidibacillus ferrooxidans</name>
    <dbReference type="NCBI Taxonomy" id="2005001"/>
    <lineage>
        <taxon>Bacteria</taxon>
        <taxon>Bacillati</taxon>
        <taxon>Bacillota</taxon>
        <taxon>Bacilli</taxon>
        <taxon>Bacillales</taxon>
        <taxon>Alicyclobacillaceae</taxon>
        <taxon>Sulfoacidibacillus</taxon>
    </lineage>
</organism>
<gene>
    <name evidence="2" type="ORF">MM817_02422</name>
</gene>
<accession>A0A9X1VAJ9</accession>
<proteinExistence type="predicted"/>
<dbReference type="InterPro" id="IPR018664">
    <property type="entry name" value="DUF2103_metal-binding"/>
</dbReference>
<evidence type="ECO:0000313" key="2">
    <source>
        <dbReference type="EMBL" id="MCI0184127.1"/>
    </source>
</evidence>
<sequence length="236" mass="26685">MGDMRHRDGKLKIMHTIIGDFAHTLRKIATLDEVESILTGTISPSKSYSESMTFQYFTDNGIKILAKTTTAVQEIFIVTASPDLLLDELYKSGFIEQERTDVHHNHPRKKKRQVTTTSHMRDGGNEIGEIAAQTRHHSKKNNKDSGPLPNADPLTLRNMLHPDTLSALMKLKENVSPQSITAQDNKTISKKTQPKAQKQQAIDPDEDFASLFAPKDDEESFEEMFNKSKLDSKFFK</sequence>
<feature type="region of interest" description="Disordered" evidence="1">
    <location>
        <begin position="176"/>
        <end position="236"/>
    </location>
</feature>
<dbReference type="Pfam" id="PF09876">
    <property type="entry name" value="DUF2103"/>
    <property type="match status" value="1"/>
</dbReference>
<evidence type="ECO:0000313" key="3">
    <source>
        <dbReference type="Proteomes" id="UP001139263"/>
    </source>
</evidence>
<evidence type="ECO:0000256" key="1">
    <source>
        <dbReference type="SAM" id="MobiDB-lite"/>
    </source>
</evidence>
<dbReference type="Proteomes" id="UP001139263">
    <property type="component" value="Unassembled WGS sequence"/>
</dbReference>
<reference evidence="2" key="1">
    <citation type="submission" date="2022-03" db="EMBL/GenBank/DDBJ databases">
        <title>Draft Genome Sequence of Firmicute Strain S0AB, a Heterotrophic Iron/Sulfur-Oxidizing Extreme Acidophile.</title>
        <authorList>
            <person name="Vergara E."/>
            <person name="Pakostova E."/>
            <person name="Johnson D.B."/>
            <person name="Holmes D.S."/>
        </authorList>
    </citation>
    <scope>NUCLEOTIDE SEQUENCE</scope>
    <source>
        <strain evidence="2">S0AB</strain>
    </source>
</reference>
<keyword evidence="3" id="KW-1185">Reference proteome</keyword>
<dbReference type="AlphaFoldDB" id="A0A9X1VAJ9"/>
<name>A0A9X1VAJ9_9BACL</name>